<accession>A0ABS9U343</accession>
<dbReference type="SUPFAM" id="SSF141523">
    <property type="entry name" value="L,D-transpeptidase catalytic domain-like"/>
    <property type="match status" value="1"/>
</dbReference>
<dbReference type="Gene3D" id="2.60.40.3780">
    <property type="match status" value="1"/>
</dbReference>
<name>A0ABS9U343_9MICC</name>
<evidence type="ECO:0000256" key="4">
    <source>
        <dbReference type="ARBA" id="ARBA00022984"/>
    </source>
</evidence>
<dbReference type="Pfam" id="PF03734">
    <property type="entry name" value="YkuD"/>
    <property type="match status" value="1"/>
</dbReference>
<feature type="active site" description="Proton donor/acceptor" evidence="7">
    <location>
        <position position="372"/>
    </location>
</feature>
<evidence type="ECO:0000256" key="8">
    <source>
        <dbReference type="SAM" id="MobiDB-lite"/>
    </source>
</evidence>
<dbReference type="PROSITE" id="PS52029">
    <property type="entry name" value="LD_TPASE"/>
    <property type="match status" value="1"/>
</dbReference>
<evidence type="ECO:0000313" key="12">
    <source>
        <dbReference type="Proteomes" id="UP001202922"/>
    </source>
</evidence>
<protein>
    <submittedName>
        <fullName evidence="11">Ig-like domain-containing protein</fullName>
    </submittedName>
</protein>
<keyword evidence="3 7" id="KW-0133">Cell shape</keyword>
<evidence type="ECO:0000256" key="6">
    <source>
        <dbReference type="ARBA" id="ARBA00023316"/>
    </source>
</evidence>
<dbReference type="CDD" id="cd16913">
    <property type="entry name" value="YkuD_like"/>
    <property type="match status" value="1"/>
</dbReference>
<dbReference type="Gene3D" id="2.60.40.3710">
    <property type="match status" value="1"/>
</dbReference>
<evidence type="ECO:0000256" key="3">
    <source>
        <dbReference type="ARBA" id="ARBA00022960"/>
    </source>
</evidence>
<dbReference type="PANTHER" id="PTHR30582:SF2">
    <property type="entry name" value="L,D-TRANSPEPTIDASE YCIB-RELATED"/>
    <property type="match status" value="1"/>
</dbReference>
<keyword evidence="2" id="KW-0808">Transferase</keyword>
<evidence type="ECO:0000256" key="5">
    <source>
        <dbReference type="ARBA" id="ARBA00023315"/>
    </source>
</evidence>
<gene>
    <name evidence="11" type="ORF">L0M17_14195</name>
</gene>
<evidence type="ECO:0000256" key="1">
    <source>
        <dbReference type="ARBA" id="ARBA00004752"/>
    </source>
</evidence>
<dbReference type="InterPro" id="IPR005490">
    <property type="entry name" value="LD_TPept_cat_dom"/>
</dbReference>
<feature type="domain" description="L,D-TPase catalytic" evidence="10">
    <location>
        <begin position="288"/>
        <end position="415"/>
    </location>
</feature>
<sequence>MRADGGTAEEGTSERVSSEYGAAENGSGDRPVEAARRWRLGGKTIAILAVVVALVIAGGAFAAFSALQPPSVGSEAGTALRSEPGAVFPVVQPASAVTAPASDATEVNPAAPVTVTAKNGTLDNVSLRSSTGDDVEGAVDSGRTVWTSSGELKFNETYTLSYTTLDAAGRTTTSTSTFKTVATANEADAAMYPLDGMSVGVAQPIQLTFSEPVTNKKAVEKAITITSTSGQTGAFHWFSDTVVRYRPEQYWAAHSTISVKMDLFGVDLGNGQIGNFTKTDTVHIGDKRTAVADAQAHTFTAYINDQPVHTWPATLGDTRFPSAKGFLVLMEKQRKAHFVAASIGLKPGDPANYGELDVEYATRLTPSGEFIHQATDTAIPYLGVTNVSHGCIGLGPDGASWVFNNMTTGDVVQIVNTQGDFANFDDGFGDWNIPWSQYANG</sequence>
<evidence type="ECO:0000256" key="7">
    <source>
        <dbReference type="PROSITE-ProRule" id="PRU01373"/>
    </source>
</evidence>
<keyword evidence="4 7" id="KW-0573">Peptidoglycan synthesis</keyword>
<dbReference type="CDD" id="cd13432">
    <property type="entry name" value="LDT_IgD_like_2"/>
    <property type="match status" value="1"/>
</dbReference>
<dbReference type="Proteomes" id="UP001202922">
    <property type="component" value="Unassembled WGS sequence"/>
</dbReference>
<dbReference type="Gene3D" id="2.40.440.10">
    <property type="entry name" value="L,D-transpeptidase catalytic domain-like"/>
    <property type="match status" value="1"/>
</dbReference>
<evidence type="ECO:0000256" key="2">
    <source>
        <dbReference type="ARBA" id="ARBA00022679"/>
    </source>
</evidence>
<evidence type="ECO:0000259" key="10">
    <source>
        <dbReference type="PROSITE" id="PS52029"/>
    </source>
</evidence>
<dbReference type="PANTHER" id="PTHR30582">
    <property type="entry name" value="L,D-TRANSPEPTIDASE"/>
    <property type="match status" value="1"/>
</dbReference>
<keyword evidence="9" id="KW-1133">Transmembrane helix</keyword>
<comment type="pathway">
    <text evidence="1 7">Cell wall biogenesis; peptidoglycan biosynthesis.</text>
</comment>
<comment type="caution">
    <text evidence="11">The sequence shown here is derived from an EMBL/GenBank/DDBJ whole genome shotgun (WGS) entry which is preliminary data.</text>
</comment>
<feature type="region of interest" description="Disordered" evidence="8">
    <location>
        <begin position="1"/>
        <end position="31"/>
    </location>
</feature>
<dbReference type="EMBL" id="JAKZBV010000001">
    <property type="protein sequence ID" value="MCH6471114.1"/>
    <property type="molecule type" value="Genomic_DNA"/>
</dbReference>
<keyword evidence="6 7" id="KW-0961">Cell wall biogenesis/degradation</keyword>
<keyword evidence="9" id="KW-0472">Membrane</keyword>
<feature type="transmembrane region" description="Helical" evidence="9">
    <location>
        <begin position="45"/>
        <end position="67"/>
    </location>
</feature>
<dbReference type="InterPro" id="IPR038063">
    <property type="entry name" value="Transpep_catalytic_dom"/>
</dbReference>
<proteinExistence type="predicted"/>
<keyword evidence="9" id="KW-0812">Transmembrane</keyword>
<feature type="active site" description="Nucleophile" evidence="7">
    <location>
        <position position="391"/>
    </location>
</feature>
<reference evidence="11 12" key="1">
    <citation type="submission" date="2022-03" db="EMBL/GenBank/DDBJ databases">
        <title>Sinomonas sp. isolated from a soil.</title>
        <authorList>
            <person name="Han J."/>
            <person name="Kim D.-U."/>
        </authorList>
    </citation>
    <scope>NUCLEOTIDE SEQUENCE [LARGE SCALE GENOMIC DNA]</scope>
    <source>
        <strain evidence="11 12">5-5</strain>
    </source>
</reference>
<dbReference type="RefSeq" id="WP_241054722.1">
    <property type="nucleotide sequence ID" value="NZ_JAKZBV010000001.1"/>
</dbReference>
<keyword evidence="12" id="KW-1185">Reference proteome</keyword>
<keyword evidence="5" id="KW-0012">Acyltransferase</keyword>
<dbReference type="InterPro" id="IPR050979">
    <property type="entry name" value="LD-transpeptidase"/>
</dbReference>
<dbReference type="Pfam" id="PF17964">
    <property type="entry name" value="Big_10"/>
    <property type="match status" value="1"/>
</dbReference>
<evidence type="ECO:0000256" key="9">
    <source>
        <dbReference type="SAM" id="Phobius"/>
    </source>
</evidence>
<evidence type="ECO:0000313" key="11">
    <source>
        <dbReference type="EMBL" id="MCH6471114.1"/>
    </source>
</evidence>
<dbReference type="InterPro" id="IPR041280">
    <property type="entry name" value="Big_10"/>
</dbReference>
<organism evidence="11 12">
    <name type="scientific">Sinomonas terrae</name>
    <dbReference type="NCBI Taxonomy" id="2908838"/>
    <lineage>
        <taxon>Bacteria</taxon>
        <taxon>Bacillati</taxon>
        <taxon>Actinomycetota</taxon>
        <taxon>Actinomycetes</taxon>
        <taxon>Micrococcales</taxon>
        <taxon>Micrococcaceae</taxon>
        <taxon>Sinomonas</taxon>
    </lineage>
</organism>